<dbReference type="AlphaFoldDB" id="A0AA40B8A8"/>
<name>A0AA40B8A8_9PEZI</name>
<keyword evidence="8" id="KW-1185">Reference proteome</keyword>
<sequence length="965" mass="105153">MADDTLFHSDVDDDIASDNEQPTNAEADLASVWDSSLEQGRLQISQLIVKFRKASLFPDRTDPQEVLDRYTGSVRAFLYYLEHTATITPTVKAEVGEHLKIFQPPNHPYVPRDIRDKAVELFDRFEAENWGENEPEESEDDDASLAVTGAPTAPSAPAAPTAAPQQPGVVTAEIRVPPRNHRIWGINGIMYGIARQVRNGRVTSIVDPRYAIAKRPANVIGHNNLTPGAWWPTQLSAHFHGAHGHNVRGISGSADEGTFSIVISGRSTYSDMDQDTGTEVWYSADNSRRSTSRTSLPAESLGTRSLRRSLANGRPVRVIRSAGHGAGARHHWAPAVGCRYDGLYMVIEVRDCRNTNGGLYAQFRLRREQNQPGPSLATLRDTVPSPQQLAEYKPPVIIIGAGLAGLVAAYELAQRKVPTLILDQESPANLGGQAFWSLGGLFCVDSAEQRRLGIRDSRELALRDWLGSAQFDRERDDFWPRQWAEAFVDFAAGGMEAYVKARGLGFLFNVGWAERGAGSAEGHGNSVPRFHLTWGTGPEVVRIFAEPVREAEREGIVEFKFRHVVDEVIVDDVTGRAIGVRGRVLEADESPRGVKTSRTSVGKFEIMGAAVLVSSGGIGGDVEKVKAAWPVDRLGPKVPKNFVVGVPAHVDGRMIDIAQGVGASVINRDRMWHYTEGLKNWDPIWPGHGIRVLPAPSSLWLDATGNRLPPFLFPGCDTLATLKHICATGYDYTWFITDQSIVAREFALSGSEQNPDVTNKSIWQLLTQRILSSKGTVPVQNFIKHGEDFIVSDNLEDLVRGMNEFAATKLDGAPQLDLAKVQAAVDARDGQFDNTYSKDAQAMLIHSARTYWPDRRSRIAPPHKLLDTKKHGPLIAVHMNLLTRKTLGGIETNLQSNVMRPDGTPFPGLYAAGEAAGFGGGGVHGYNSLEGTFLGGCIFSGRAAGRAMADEVLGTGGDDAEGAGS</sequence>
<dbReference type="InterPro" id="IPR027477">
    <property type="entry name" value="Succ_DH/fumarate_Rdtase_cat_sf"/>
</dbReference>
<evidence type="ECO:0000313" key="8">
    <source>
        <dbReference type="Proteomes" id="UP001172102"/>
    </source>
</evidence>
<dbReference type="SMART" id="SM00466">
    <property type="entry name" value="SRA"/>
    <property type="match status" value="1"/>
</dbReference>
<dbReference type="EMBL" id="JAUKUA010000001">
    <property type="protein sequence ID" value="KAK0729504.1"/>
    <property type="molecule type" value="Genomic_DNA"/>
</dbReference>
<dbReference type="Gene3D" id="2.30.280.10">
    <property type="entry name" value="SRA-YDG"/>
    <property type="match status" value="1"/>
</dbReference>
<feature type="domain" description="YDG" evidence="6">
    <location>
        <begin position="220"/>
        <end position="367"/>
    </location>
</feature>
<feature type="compositionally biased region" description="Low complexity" evidence="5">
    <location>
        <begin position="144"/>
        <end position="169"/>
    </location>
</feature>
<evidence type="ECO:0000256" key="1">
    <source>
        <dbReference type="ARBA" id="ARBA00022630"/>
    </source>
</evidence>
<organism evidence="7 8">
    <name type="scientific">Lasiosphaeris hirsuta</name>
    <dbReference type="NCBI Taxonomy" id="260670"/>
    <lineage>
        <taxon>Eukaryota</taxon>
        <taxon>Fungi</taxon>
        <taxon>Dikarya</taxon>
        <taxon>Ascomycota</taxon>
        <taxon>Pezizomycotina</taxon>
        <taxon>Sordariomycetes</taxon>
        <taxon>Sordariomycetidae</taxon>
        <taxon>Sordariales</taxon>
        <taxon>Lasiosphaeriaceae</taxon>
        <taxon>Lasiosphaeris</taxon>
    </lineage>
</organism>
<dbReference type="PANTHER" id="PTHR43260:SF1">
    <property type="entry name" value="KSDD-LIKE STEROID DEHYDROGENASE RV0785"/>
    <property type="match status" value="1"/>
</dbReference>
<keyword evidence="2" id="KW-0560">Oxidoreductase</keyword>
<dbReference type="GO" id="GO:0016627">
    <property type="term" value="F:oxidoreductase activity, acting on the CH-CH group of donors"/>
    <property type="evidence" value="ECO:0007669"/>
    <property type="project" value="InterPro"/>
</dbReference>
<evidence type="ECO:0000256" key="3">
    <source>
        <dbReference type="ARBA" id="ARBA00023242"/>
    </source>
</evidence>
<protein>
    <submittedName>
        <fullName evidence="7">FAD binding domain-containing protein</fullName>
    </submittedName>
</protein>
<dbReference type="InterPro" id="IPR036987">
    <property type="entry name" value="SRA-YDG_sf"/>
</dbReference>
<dbReference type="SUPFAM" id="SSF88697">
    <property type="entry name" value="PUA domain-like"/>
    <property type="match status" value="1"/>
</dbReference>
<dbReference type="InterPro" id="IPR015947">
    <property type="entry name" value="PUA-like_sf"/>
</dbReference>
<dbReference type="InterPro" id="IPR003105">
    <property type="entry name" value="SRA_YDG"/>
</dbReference>
<dbReference type="PROSITE" id="PS51015">
    <property type="entry name" value="YDG"/>
    <property type="match status" value="1"/>
</dbReference>
<dbReference type="InterPro" id="IPR036188">
    <property type="entry name" value="FAD/NAD-bd_sf"/>
</dbReference>
<evidence type="ECO:0000256" key="5">
    <source>
        <dbReference type="SAM" id="MobiDB-lite"/>
    </source>
</evidence>
<dbReference type="InterPro" id="IPR003953">
    <property type="entry name" value="FAD-dep_OxRdtase_2_FAD-bd"/>
</dbReference>
<dbReference type="GO" id="GO:0005634">
    <property type="term" value="C:nucleus"/>
    <property type="evidence" value="ECO:0007669"/>
    <property type="project" value="UniProtKB-SubCell"/>
</dbReference>
<evidence type="ECO:0000259" key="6">
    <source>
        <dbReference type="PROSITE" id="PS51015"/>
    </source>
</evidence>
<accession>A0AA40B8A8</accession>
<gene>
    <name evidence="7" type="ORF">B0H67DRAFT_638109</name>
</gene>
<feature type="region of interest" description="Disordered" evidence="5">
    <location>
        <begin position="1"/>
        <end position="23"/>
    </location>
</feature>
<dbReference type="Proteomes" id="UP001172102">
    <property type="component" value="Unassembled WGS sequence"/>
</dbReference>
<evidence type="ECO:0000256" key="4">
    <source>
        <dbReference type="PROSITE-ProRule" id="PRU00358"/>
    </source>
</evidence>
<dbReference type="Gene3D" id="3.90.700.10">
    <property type="entry name" value="Succinate dehydrogenase/fumarate reductase flavoprotein, catalytic domain"/>
    <property type="match status" value="1"/>
</dbReference>
<dbReference type="InterPro" id="IPR014614">
    <property type="entry name" value="KsdD_DH"/>
</dbReference>
<dbReference type="Pfam" id="PF02182">
    <property type="entry name" value="SAD_SRA"/>
    <property type="match status" value="1"/>
</dbReference>
<dbReference type="Gene3D" id="3.50.50.60">
    <property type="entry name" value="FAD/NAD(P)-binding domain"/>
    <property type="match status" value="1"/>
</dbReference>
<reference evidence="7" key="1">
    <citation type="submission" date="2023-06" db="EMBL/GenBank/DDBJ databases">
        <title>Genome-scale phylogeny and comparative genomics of the fungal order Sordariales.</title>
        <authorList>
            <consortium name="Lawrence Berkeley National Laboratory"/>
            <person name="Hensen N."/>
            <person name="Bonometti L."/>
            <person name="Westerberg I."/>
            <person name="Brannstrom I.O."/>
            <person name="Guillou S."/>
            <person name="Cros-Aarteil S."/>
            <person name="Calhoun S."/>
            <person name="Haridas S."/>
            <person name="Kuo A."/>
            <person name="Mondo S."/>
            <person name="Pangilinan J."/>
            <person name="Riley R."/>
            <person name="Labutti K."/>
            <person name="Andreopoulos B."/>
            <person name="Lipzen A."/>
            <person name="Chen C."/>
            <person name="Yanf M."/>
            <person name="Daum C."/>
            <person name="Ng V."/>
            <person name="Clum A."/>
            <person name="Steindorff A."/>
            <person name="Ohm R."/>
            <person name="Martin F."/>
            <person name="Silar P."/>
            <person name="Natvig D."/>
            <person name="Lalanne C."/>
            <person name="Gautier V."/>
            <person name="Ament-Velasquez S.L."/>
            <person name="Kruys A."/>
            <person name="Hutchinson M.I."/>
            <person name="Powell A.J."/>
            <person name="Barry K."/>
            <person name="Miller A.N."/>
            <person name="Grigoriev I.V."/>
            <person name="Debuchy R."/>
            <person name="Gladieux P."/>
            <person name="Thoren M.H."/>
            <person name="Johannesson H."/>
        </authorList>
    </citation>
    <scope>NUCLEOTIDE SEQUENCE</scope>
    <source>
        <strain evidence="7">SMH4607-1</strain>
    </source>
</reference>
<dbReference type="SUPFAM" id="SSF51905">
    <property type="entry name" value="FAD/NAD(P)-binding domain"/>
    <property type="match status" value="1"/>
</dbReference>
<feature type="region of interest" description="Disordered" evidence="5">
    <location>
        <begin position="127"/>
        <end position="169"/>
    </location>
</feature>
<evidence type="ECO:0000256" key="2">
    <source>
        <dbReference type="ARBA" id="ARBA00023002"/>
    </source>
</evidence>
<keyword evidence="1" id="KW-0285">Flavoprotein</keyword>
<feature type="compositionally biased region" description="Basic and acidic residues" evidence="5">
    <location>
        <begin position="1"/>
        <end position="10"/>
    </location>
</feature>
<comment type="subcellular location">
    <subcellularLocation>
        <location evidence="4">Nucleus</location>
    </subcellularLocation>
</comment>
<feature type="compositionally biased region" description="Acidic residues" evidence="5">
    <location>
        <begin position="129"/>
        <end position="143"/>
    </location>
</feature>
<proteinExistence type="predicted"/>
<keyword evidence="3 4" id="KW-0539">Nucleus</keyword>
<dbReference type="PANTHER" id="PTHR43260">
    <property type="entry name" value="3-KETOSTEROID-DELTA-1-DEHYDROGENASE"/>
    <property type="match status" value="1"/>
</dbReference>
<dbReference type="NCBIfam" id="NF009472">
    <property type="entry name" value="PRK12834.1"/>
    <property type="match status" value="1"/>
</dbReference>
<comment type="caution">
    <text evidence="7">The sequence shown here is derived from an EMBL/GenBank/DDBJ whole genome shotgun (WGS) entry which is preliminary data.</text>
</comment>
<evidence type="ECO:0000313" key="7">
    <source>
        <dbReference type="EMBL" id="KAK0729504.1"/>
    </source>
</evidence>
<dbReference type="Pfam" id="PF00890">
    <property type="entry name" value="FAD_binding_2"/>
    <property type="match status" value="1"/>
</dbReference>